<gene>
    <name evidence="2" type="primary">174</name>
    <name evidence="2" type="ORF">SEA_STARBOW_174</name>
</gene>
<dbReference type="EMBL" id="MH576964">
    <property type="protein sequence ID" value="AXH66650.1"/>
    <property type="molecule type" value="Genomic_DNA"/>
</dbReference>
<feature type="compositionally biased region" description="Basic and acidic residues" evidence="1">
    <location>
        <begin position="9"/>
        <end position="19"/>
    </location>
</feature>
<organism evidence="2 3">
    <name type="scientific">Streptomyces phage Starbow</name>
    <dbReference type="NCBI Taxonomy" id="2283266"/>
    <lineage>
        <taxon>Viruses</taxon>
        <taxon>Duplodnaviria</taxon>
        <taxon>Heunggongvirae</taxon>
        <taxon>Uroviricota</taxon>
        <taxon>Caudoviricetes</taxon>
        <taxon>Stanwilliamsviridae</taxon>
        <taxon>Boydwoodruffvirinae</taxon>
        <taxon>Karimacvirus</taxon>
        <taxon>Karimacvirus karimac</taxon>
        <taxon>Streptomyces virus Karimac</taxon>
    </lineage>
</organism>
<name>A0A345M829_9CAUD</name>
<sequence>MPGPMSRPDGVRENAEQRKERGRKIIAGKPVKTGKTAKR</sequence>
<evidence type="ECO:0000313" key="3">
    <source>
        <dbReference type="Proteomes" id="UP000259040"/>
    </source>
</evidence>
<evidence type="ECO:0000256" key="1">
    <source>
        <dbReference type="SAM" id="MobiDB-lite"/>
    </source>
</evidence>
<accession>A0A345M829</accession>
<reference evidence="2 3" key="1">
    <citation type="submission" date="2018-07" db="EMBL/GenBank/DDBJ databases">
        <authorList>
            <person name="Boyd E.M."/>
            <person name="Barkley D.B."/>
            <person name="Naeem H."/>
            <person name="Vanhorne R."/>
            <person name="Nayek S."/>
            <person name="Layton S.R."/>
            <person name="Hughes L.E."/>
            <person name="Garlena R.A."/>
            <person name="Russell D.A."/>
            <person name="Pope W.H."/>
            <person name="Jacobs-Sera D."/>
            <person name="Hatfull G.F."/>
        </authorList>
    </citation>
    <scope>NUCLEOTIDE SEQUENCE [LARGE SCALE GENOMIC DNA]</scope>
</reference>
<protein>
    <submittedName>
        <fullName evidence="2">Uncharacterized protein</fullName>
    </submittedName>
</protein>
<feature type="region of interest" description="Disordered" evidence="1">
    <location>
        <begin position="1"/>
        <end position="39"/>
    </location>
</feature>
<evidence type="ECO:0000313" key="2">
    <source>
        <dbReference type="EMBL" id="AXH66650.1"/>
    </source>
</evidence>
<dbReference type="Proteomes" id="UP000259040">
    <property type="component" value="Segment"/>
</dbReference>
<proteinExistence type="predicted"/>